<dbReference type="InterPro" id="IPR015424">
    <property type="entry name" value="PyrdxlP-dep_Trfase"/>
</dbReference>
<keyword evidence="3 6" id="KW-0032">Aminotransferase</keyword>
<keyword evidence="7" id="KW-1185">Reference proteome</keyword>
<name>A0A151AIE7_9EURY</name>
<comment type="cofactor">
    <cofactor evidence="1 3">
        <name>pyridoxal 5'-phosphate</name>
        <dbReference type="ChEBI" id="CHEBI:597326"/>
    </cofactor>
</comment>
<gene>
    <name evidence="6" type="primary">aspC_3</name>
    <name evidence="6" type="ORF">HAPAU_01230</name>
</gene>
<dbReference type="InterPro" id="IPR004839">
    <property type="entry name" value="Aminotransferase_I/II_large"/>
</dbReference>
<dbReference type="InterPro" id="IPR004838">
    <property type="entry name" value="NHTrfase_class1_PyrdxlP-BS"/>
</dbReference>
<protein>
    <recommendedName>
        <fullName evidence="3">Aminotransferase</fullName>
        <ecNumber evidence="3">2.6.1.-</ecNumber>
    </recommendedName>
</protein>
<dbReference type="OrthoDB" id="39225at2157"/>
<dbReference type="PANTHER" id="PTHR42885">
    <property type="entry name" value="HISTIDINOL-PHOSPHATE AMINOTRANSFERASE-RELATED"/>
    <property type="match status" value="1"/>
</dbReference>
<dbReference type="EMBL" id="LTAZ01000001">
    <property type="protein sequence ID" value="KYH27456.1"/>
    <property type="molecule type" value="Genomic_DNA"/>
</dbReference>
<evidence type="ECO:0000259" key="5">
    <source>
        <dbReference type="Pfam" id="PF00155"/>
    </source>
</evidence>
<dbReference type="GO" id="GO:0008483">
    <property type="term" value="F:transaminase activity"/>
    <property type="evidence" value="ECO:0007669"/>
    <property type="project" value="UniProtKB-KW"/>
</dbReference>
<dbReference type="Gene3D" id="3.40.640.10">
    <property type="entry name" value="Type I PLP-dependent aspartate aminotransferase-like (Major domain)"/>
    <property type="match status" value="1"/>
</dbReference>
<evidence type="ECO:0000256" key="4">
    <source>
        <dbReference type="SAM" id="MobiDB-lite"/>
    </source>
</evidence>
<feature type="compositionally biased region" description="Basic and acidic residues" evidence="4">
    <location>
        <begin position="1"/>
        <end position="10"/>
    </location>
</feature>
<evidence type="ECO:0000313" key="6">
    <source>
        <dbReference type="EMBL" id="KYH27456.1"/>
    </source>
</evidence>
<keyword evidence="2" id="KW-0663">Pyridoxal phosphate</keyword>
<feature type="domain" description="Aminotransferase class I/classII large" evidence="5">
    <location>
        <begin position="44"/>
        <end position="333"/>
    </location>
</feature>
<dbReference type="InterPro" id="IPR015422">
    <property type="entry name" value="PyrdxlP-dep_Trfase_small"/>
</dbReference>
<evidence type="ECO:0000256" key="3">
    <source>
        <dbReference type="RuleBase" id="RU000481"/>
    </source>
</evidence>
<dbReference type="AlphaFoldDB" id="A0A151AIE7"/>
<dbReference type="GO" id="GO:0030170">
    <property type="term" value="F:pyridoxal phosphate binding"/>
    <property type="evidence" value="ECO:0007669"/>
    <property type="project" value="InterPro"/>
</dbReference>
<dbReference type="SUPFAM" id="SSF53383">
    <property type="entry name" value="PLP-dependent transferases"/>
    <property type="match status" value="1"/>
</dbReference>
<sequence length="336" mass="36853">MKPDATERVGRVPHGGCSDPGITDFSANVNPQTPPGIAGVYEGALMQSKRYPADDYCEYRTAAGEYVGCPPEEILPTPGGLAGLRLALATTVSCGDSVLVPSPSFGEYAREVELQGAEVEYVPHDEICESDPTDHAVAIVCNPNNPTGTVYESGDMLEFLDRCREGDTALLVDEAFFGFTDRPSMAGQRGVIVVRSLTKLFGLPGLRAGFLVANGEHRERLENARRAWNLSTPAAAVGSHCMGQREFVRETRRRVRTERERMVAALDGEYEVAPSEAPFLLLDVGERPVDRVIDRVELEDLTVRDARTFRGLDSHVRVAIRRPRENNRLLDALLDV</sequence>
<proteinExistence type="inferred from homology"/>
<keyword evidence="3 6" id="KW-0808">Transferase</keyword>
<dbReference type="PATRIC" id="fig|1008153.3.peg.127"/>
<evidence type="ECO:0000256" key="1">
    <source>
        <dbReference type="ARBA" id="ARBA00001933"/>
    </source>
</evidence>
<comment type="similarity">
    <text evidence="3">Belongs to the class-I pyridoxal-phosphate-dependent aminotransferase family.</text>
</comment>
<evidence type="ECO:0000256" key="2">
    <source>
        <dbReference type="ARBA" id="ARBA00022898"/>
    </source>
</evidence>
<reference evidence="6 7" key="1">
    <citation type="submission" date="2016-02" db="EMBL/GenBank/DDBJ databases">
        <title>Genome sequence of Halalkalicoccus paucihalophilus DSM 24557.</title>
        <authorList>
            <person name="Poehlein A."/>
            <person name="Daniel R."/>
        </authorList>
    </citation>
    <scope>NUCLEOTIDE SEQUENCE [LARGE SCALE GENOMIC DNA]</scope>
    <source>
        <strain evidence="6 7">DSM 24557</strain>
    </source>
</reference>
<dbReference type="RefSeq" id="WP_066378242.1">
    <property type="nucleotide sequence ID" value="NZ_LTAZ01000001.1"/>
</dbReference>
<dbReference type="Pfam" id="PF00155">
    <property type="entry name" value="Aminotran_1_2"/>
    <property type="match status" value="1"/>
</dbReference>
<dbReference type="EC" id="2.6.1.-" evidence="3"/>
<feature type="region of interest" description="Disordered" evidence="4">
    <location>
        <begin position="1"/>
        <end position="20"/>
    </location>
</feature>
<organism evidence="6 7">
    <name type="scientific">Halalkalicoccus paucihalophilus</name>
    <dbReference type="NCBI Taxonomy" id="1008153"/>
    <lineage>
        <taxon>Archaea</taxon>
        <taxon>Methanobacteriati</taxon>
        <taxon>Methanobacteriota</taxon>
        <taxon>Stenosarchaea group</taxon>
        <taxon>Halobacteria</taxon>
        <taxon>Halobacteriales</taxon>
        <taxon>Halococcaceae</taxon>
        <taxon>Halalkalicoccus</taxon>
    </lineage>
</organism>
<dbReference type="CDD" id="cd00609">
    <property type="entry name" value="AAT_like"/>
    <property type="match status" value="1"/>
</dbReference>
<dbReference type="PROSITE" id="PS00105">
    <property type="entry name" value="AA_TRANSFER_CLASS_1"/>
    <property type="match status" value="1"/>
</dbReference>
<evidence type="ECO:0000313" key="7">
    <source>
        <dbReference type="Proteomes" id="UP000075321"/>
    </source>
</evidence>
<dbReference type="Proteomes" id="UP000075321">
    <property type="component" value="Unassembled WGS sequence"/>
</dbReference>
<dbReference type="Gene3D" id="3.90.1150.10">
    <property type="entry name" value="Aspartate Aminotransferase, domain 1"/>
    <property type="match status" value="1"/>
</dbReference>
<dbReference type="InterPro" id="IPR015421">
    <property type="entry name" value="PyrdxlP-dep_Trfase_major"/>
</dbReference>
<comment type="caution">
    <text evidence="6">The sequence shown here is derived from an EMBL/GenBank/DDBJ whole genome shotgun (WGS) entry which is preliminary data.</text>
</comment>
<accession>A0A151AIE7</accession>
<dbReference type="PANTHER" id="PTHR42885:SF1">
    <property type="entry name" value="THREONINE-PHOSPHATE DECARBOXYLASE"/>
    <property type="match status" value="1"/>
</dbReference>